<accession>A0A5K7ZBS4</accession>
<comment type="function">
    <text evidence="3">Adenine glycosylase active on G-A mispairs. MutY also corrects error-prone DNA synthesis past GO lesions which are due to the oxidatively damaged form of guanine: 7,8-dihydro-8-oxoguanine (8-oxo-dGTP).</text>
</comment>
<organism evidence="17 18">
    <name type="scientific">Desulfosarcina widdelii</name>
    <dbReference type="NCBI Taxonomy" id="947919"/>
    <lineage>
        <taxon>Bacteria</taxon>
        <taxon>Pseudomonadati</taxon>
        <taxon>Thermodesulfobacteriota</taxon>
        <taxon>Desulfobacteria</taxon>
        <taxon>Desulfobacterales</taxon>
        <taxon>Desulfosarcinaceae</taxon>
        <taxon>Desulfosarcina</taxon>
    </lineage>
</organism>
<comment type="catalytic activity">
    <reaction evidence="1">
        <text>Hydrolyzes free adenine bases from 7,8-dihydro-8-oxoguanine:adenine mismatched double-stranded DNA, leaving an apurinic site.</text>
        <dbReference type="EC" id="3.2.2.31"/>
    </reaction>
</comment>
<dbReference type="Proteomes" id="UP000427769">
    <property type="component" value="Chromosome"/>
</dbReference>
<dbReference type="GO" id="GO:0034039">
    <property type="term" value="F:8-oxo-7,8-dihydroguanine DNA N-glycosylase activity"/>
    <property type="evidence" value="ECO:0007669"/>
    <property type="project" value="TreeGrafter"/>
</dbReference>
<keyword evidence="9" id="KW-0227">DNA damage</keyword>
<sequence>MDKQIIRRRLLSWYTAHRRRLPWRETSDPYAIWVSEVMLQQTRVDTAIAYYLRFMKRFPTVNLLAQADLQEVLKLWEGLGYYSRARNLHRAAGIVVDRFKGAVPDDPSDFRSLPGVGDYIAAAVLSISFNQALPVVDGNVKRVLSRLLEIDFPVNRSGSHKAFQEPAGELISPETAGRLQPGDHGTGGSGLPAEKPRLRRLPAGRGLPRISKRPHGQLSKTRSLSNGSPSSSGHRRDPEKGKNAGGTASVGRIFGRTMGISSHPCRRQANGGRGF</sequence>
<keyword evidence="18" id="KW-1185">Reference proteome</keyword>
<dbReference type="FunFam" id="1.10.340.30:FF:000002">
    <property type="entry name" value="Adenine DNA glycosylase"/>
    <property type="match status" value="1"/>
</dbReference>
<comment type="similarity">
    <text evidence="4">Belongs to the Nth/MutY family.</text>
</comment>
<proteinExistence type="inferred from homology"/>
<dbReference type="InterPro" id="IPR003265">
    <property type="entry name" value="HhH-GPD_domain"/>
</dbReference>
<dbReference type="EMBL" id="AP021875">
    <property type="protein sequence ID" value="BBO78260.1"/>
    <property type="molecule type" value="Genomic_DNA"/>
</dbReference>
<dbReference type="InterPro" id="IPR044298">
    <property type="entry name" value="MIG/MutY"/>
</dbReference>
<evidence type="ECO:0000313" key="17">
    <source>
        <dbReference type="EMBL" id="BBO78260.1"/>
    </source>
</evidence>
<evidence type="ECO:0000256" key="10">
    <source>
        <dbReference type="ARBA" id="ARBA00022801"/>
    </source>
</evidence>
<evidence type="ECO:0000256" key="11">
    <source>
        <dbReference type="ARBA" id="ARBA00023004"/>
    </source>
</evidence>
<comment type="cofactor">
    <cofactor evidence="2">
        <name>[4Fe-4S] cluster</name>
        <dbReference type="ChEBI" id="CHEBI:49883"/>
    </cofactor>
</comment>
<dbReference type="GO" id="GO:0032357">
    <property type="term" value="F:oxidized purine DNA binding"/>
    <property type="evidence" value="ECO:0007669"/>
    <property type="project" value="TreeGrafter"/>
</dbReference>
<dbReference type="Gene3D" id="1.10.1670.10">
    <property type="entry name" value="Helix-hairpin-Helix base-excision DNA repair enzymes (C-terminal)"/>
    <property type="match status" value="1"/>
</dbReference>
<evidence type="ECO:0000256" key="12">
    <source>
        <dbReference type="ARBA" id="ARBA00023014"/>
    </source>
</evidence>
<name>A0A5K7ZBS4_9BACT</name>
<keyword evidence="8" id="KW-0479">Metal-binding</keyword>
<protein>
    <recommendedName>
        <fullName evidence="6">Adenine DNA glycosylase</fullName>
        <ecNumber evidence="5">3.2.2.31</ecNumber>
    </recommendedName>
</protein>
<dbReference type="GO" id="GO:0035485">
    <property type="term" value="F:adenine/guanine mispair binding"/>
    <property type="evidence" value="ECO:0007669"/>
    <property type="project" value="TreeGrafter"/>
</dbReference>
<dbReference type="KEGG" id="dwd:DSCW_56770"/>
<dbReference type="InterPro" id="IPR023170">
    <property type="entry name" value="HhH_base_excis_C"/>
</dbReference>
<dbReference type="Pfam" id="PF00730">
    <property type="entry name" value="HhH-GPD"/>
    <property type="match status" value="1"/>
</dbReference>
<dbReference type="SMART" id="SM00478">
    <property type="entry name" value="ENDO3c"/>
    <property type="match status" value="1"/>
</dbReference>
<evidence type="ECO:0000256" key="2">
    <source>
        <dbReference type="ARBA" id="ARBA00001966"/>
    </source>
</evidence>
<dbReference type="GO" id="GO:0051539">
    <property type="term" value="F:4 iron, 4 sulfur cluster binding"/>
    <property type="evidence" value="ECO:0007669"/>
    <property type="project" value="UniProtKB-KW"/>
</dbReference>
<evidence type="ECO:0000256" key="5">
    <source>
        <dbReference type="ARBA" id="ARBA00012045"/>
    </source>
</evidence>
<reference evidence="17 18" key="1">
    <citation type="submission" date="2019-11" db="EMBL/GenBank/DDBJ databases">
        <title>Comparative genomics of hydrocarbon-degrading Desulfosarcina strains.</title>
        <authorList>
            <person name="Watanabe M."/>
            <person name="Kojima H."/>
            <person name="Fukui M."/>
        </authorList>
    </citation>
    <scope>NUCLEOTIDE SEQUENCE [LARGE SCALE GENOMIC DNA]</scope>
    <source>
        <strain evidence="17 18">PP31</strain>
    </source>
</reference>
<evidence type="ECO:0000256" key="6">
    <source>
        <dbReference type="ARBA" id="ARBA00022023"/>
    </source>
</evidence>
<gene>
    <name evidence="17" type="ORF">DSCW_56770</name>
</gene>
<keyword evidence="12" id="KW-0411">Iron-sulfur</keyword>
<keyword evidence="11" id="KW-0408">Iron</keyword>
<evidence type="ECO:0000256" key="13">
    <source>
        <dbReference type="ARBA" id="ARBA00023204"/>
    </source>
</evidence>
<keyword evidence="14" id="KW-0326">Glycosidase</keyword>
<dbReference type="Gene3D" id="1.10.340.30">
    <property type="entry name" value="Hypothetical protein, domain 2"/>
    <property type="match status" value="1"/>
</dbReference>
<feature type="region of interest" description="Disordered" evidence="15">
    <location>
        <begin position="256"/>
        <end position="275"/>
    </location>
</feature>
<dbReference type="PANTHER" id="PTHR42944:SF1">
    <property type="entry name" value="ADENINE DNA GLYCOSYLASE"/>
    <property type="match status" value="1"/>
</dbReference>
<dbReference type="PANTHER" id="PTHR42944">
    <property type="entry name" value="ADENINE DNA GLYCOSYLASE"/>
    <property type="match status" value="1"/>
</dbReference>
<feature type="domain" description="HhH-GPD" evidence="16">
    <location>
        <begin position="38"/>
        <end position="187"/>
    </location>
</feature>
<dbReference type="AlphaFoldDB" id="A0A5K7ZBS4"/>
<dbReference type="EC" id="3.2.2.31" evidence="5"/>
<dbReference type="GO" id="GO:0046872">
    <property type="term" value="F:metal ion binding"/>
    <property type="evidence" value="ECO:0007669"/>
    <property type="project" value="UniProtKB-KW"/>
</dbReference>
<evidence type="ECO:0000313" key="18">
    <source>
        <dbReference type="Proteomes" id="UP000427769"/>
    </source>
</evidence>
<dbReference type="GO" id="GO:0006298">
    <property type="term" value="P:mismatch repair"/>
    <property type="evidence" value="ECO:0007669"/>
    <property type="project" value="TreeGrafter"/>
</dbReference>
<evidence type="ECO:0000256" key="9">
    <source>
        <dbReference type="ARBA" id="ARBA00022763"/>
    </source>
</evidence>
<keyword evidence="13" id="KW-0234">DNA repair</keyword>
<evidence type="ECO:0000259" key="16">
    <source>
        <dbReference type="SMART" id="SM00478"/>
    </source>
</evidence>
<dbReference type="InterPro" id="IPR011257">
    <property type="entry name" value="DNA_glycosylase"/>
</dbReference>
<dbReference type="SUPFAM" id="SSF48150">
    <property type="entry name" value="DNA-glycosylase"/>
    <property type="match status" value="1"/>
</dbReference>
<evidence type="ECO:0000256" key="7">
    <source>
        <dbReference type="ARBA" id="ARBA00022485"/>
    </source>
</evidence>
<dbReference type="GO" id="GO:0006284">
    <property type="term" value="P:base-excision repair"/>
    <property type="evidence" value="ECO:0007669"/>
    <property type="project" value="InterPro"/>
</dbReference>
<keyword evidence="7" id="KW-0004">4Fe-4S</keyword>
<dbReference type="GO" id="GO:0000701">
    <property type="term" value="F:purine-specific mismatch base pair DNA N-glycosylase activity"/>
    <property type="evidence" value="ECO:0007669"/>
    <property type="project" value="UniProtKB-EC"/>
</dbReference>
<feature type="region of interest" description="Disordered" evidence="15">
    <location>
        <begin position="158"/>
        <end position="250"/>
    </location>
</feature>
<evidence type="ECO:0000256" key="3">
    <source>
        <dbReference type="ARBA" id="ARBA00002933"/>
    </source>
</evidence>
<evidence type="ECO:0000256" key="14">
    <source>
        <dbReference type="ARBA" id="ARBA00023295"/>
    </source>
</evidence>
<evidence type="ECO:0000256" key="4">
    <source>
        <dbReference type="ARBA" id="ARBA00008343"/>
    </source>
</evidence>
<dbReference type="CDD" id="cd00056">
    <property type="entry name" value="ENDO3c"/>
    <property type="match status" value="1"/>
</dbReference>
<keyword evidence="10" id="KW-0378">Hydrolase</keyword>
<feature type="compositionally biased region" description="Low complexity" evidence="15">
    <location>
        <begin position="223"/>
        <end position="232"/>
    </location>
</feature>
<evidence type="ECO:0000256" key="1">
    <source>
        <dbReference type="ARBA" id="ARBA00000843"/>
    </source>
</evidence>
<evidence type="ECO:0000256" key="15">
    <source>
        <dbReference type="SAM" id="MobiDB-lite"/>
    </source>
</evidence>
<evidence type="ECO:0000256" key="8">
    <source>
        <dbReference type="ARBA" id="ARBA00022723"/>
    </source>
</evidence>